<keyword evidence="2" id="KW-1185">Reference proteome</keyword>
<evidence type="ECO:0000313" key="1">
    <source>
        <dbReference type="EnsemblMetazoa" id="ADIR014738-PA"/>
    </source>
</evidence>
<accession>A0A182NY32</accession>
<reference evidence="2" key="1">
    <citation type="submission" date="2013-03" db="EMBL/GenBank/DDBJ databases">
        <title>The Genome Sequence of Anopheles dirus WRAIR2.</title>
        <authorList>
            <consortium name="The Broad Institute Genomics Platform"/>
            <person name="Neafsey D.E."/>
            <person name="Walton C."/>
            <person name="Walker B."/>
            <person name="Young S.K."/>
            <person name="Zeng Q."/>
            <person name="Gargeya S."/>
            <person name="Fitzgerald M."/>
            <person name="Haas B."/>
            <person name="Abouelleil A."/>
            <person name="Allen A.W."/>
            <person name="Alvarado L."/>
            <person name="Arachchi H.M."/>
            <person name="Berlin A.M."/>
            <person name="Chapman S.B."/>
            <person name="Gainer-Dewar J."/>
            <person name="Goldberg J."/>
            <person name="Griggs A."/>
            <person name="Gujja S."/>
            <person name="Hansen M."/>
            <person name="Howarth C."/>
            <person name="Imamovic A."/>
            <person name="Ireland A."/>
            <person name="Larimer J."/>
            <person name="McCowan C."/>
            <person name="Murphy C."/>
            <person name="Pearson M."/>
            <person name="Poon T.W."/>
            <person name="Priest M."/>
            <person name="Roberts A."/>
            <person name="Saif S."/>
            <person name="Shea T."/>
            <person name="Sisk P."/>
            <person name="Sykes S."/>
            <person name="Wortman J."/>
            <person name="Nusbaum C."/>
            <person name="Birren B."/>
        </authorList>
    </citation>
    <scope>NUCLEOTIDE SEQUENCE [LARGE SCALE GENOMIC DNA]</scope>
    <source>
        <strain evidence="2">WRAIR2</strain>
    </source>
</reference>
<dbReference type="Proteomes" id="UP000075884">
    <property type="component" value="Unassembled WGS sequence"/>
</dbReference>
<dbReference type="EnsemblMetazoa" id="ADIR014738-RA">
    <property type="protein sequence ID" value="ADIR014738-PA"/>
    <property type="gene ID" value="ADIR014738"/>
</dbReference>
<dbReference type="VEuPathDB" id="VectorBase:ADIR014738"/>
<name>A0A182NY32_9DIPT</name>
<organism evidence="1 2">
    <name type="scientific">Anopheles dirus</name>
    <dbReference type="NCBI Taxonomy" id="7168"/>
    <lineage>
        <taxon>Eukaryota</taxon>
        <taxon>Metazoa</taxon>
        <taxon>Ecdysozoa</taxon>
        <taxon>Arthropoda</taxon>
        <taxon>Hexapoda</taxon>
        <taxon>Insecta</taxon>
        <taxon>Pterygota</taxon>
        <taxon>Neoptera</taxon>
        <taxon>Endopterygota</taxon>
        <taxon>Diptera</taxon>
        <taxon>Nematocera</taxon>
        <taxon>Culicoidea</taxon>
        <taxon>Culicidae</taxon>
        <taxon>Anophelinae</taxon>
        <taxon>Anopheles</taxon>
    </lineage>
</organism>
<sequence length="42" mass="5077">FSSSRLSITFGVNFDERKIARKKEHNRCVVVNYVKRFPFRFP</sequence>
<reference evidence="1" key="2">
    <citation type="submission" date="2020-05" db="UniProtKB">
        <authorList>
            <consortium name="EnsemblMetazoa"/>
        </authorList>
    </citation>
    <scope>IDENTIFICATION</scope>
    <source>
        <strain evidence="1">WRAIR2</strain>
    </source>
</reference>
<proteinExistence type="predicted"/>
<evidence type="ECO:0000313" key="2">
    <source>
        <dbReference type="Proteomes" id="UP000075884"/>
    </source>
</evidence>
<dbReference type="AlphaFoldDB" id="A0A182NY32"/>
<protein>
    <submittedName>
        <fullName evidence="1">Uncharacterized protein</fullName>
    </submittedName>
</protein>